<keyword evidence="6 8" id="KW-0472">Membrane</keyword>
<evidence type="ECO:0000256" key="2">
    <source>
        <dbReference type="ARBA" id="ARBA00022448"/>
    </source>
</evidence>
<dbReference type="PROSITE" id="PS52016">
    <property type="entry name" value="TONB_DEPENDENT_REC_3"/>
    <property type="match status" value="1"/>
</dbReference>
<evidence type="ECO:0000256" key="9">
    <source>
        <dbReference type="RuleBase" id="RU003357"/>
    </source>
</evidence>
<dbReference type="Pfam" id="PF07715">
    <property type="entry name" value="Plug"/>
    <property type="match status" value="1"/>
</dbReference>
<organism evidence="13 14">
    <name type="scientific">Tahibacter amnicola</name>
    <dbReference type="NCBI Taxonomy" id="2976241"/>
    <lineage>
        <taxon>Bacteria</taxon>
        <taxon>Pseudomonadati</taxon>
        <taxon>Pseudomonadota</taxon>
        <taxon>Gammaproteobacteria</taxon>
        <taxon>Lysobacterales</taxon>
        <taxon>Rhodanobacteraceae</taxon>
        <taxon>Tahibacter</taxon>
    </lineage>
</organism>
<dbReference type="Pfam" id="PF00593">
    <property type="entry name" value="TonB_dep_Rec_b-barrel"/>
    <property type="match status" value="1"/>
</dbReference>
<proteinExistence type="inferred from homology"/>
<keyword evidence="2 8" id="KW-0813">Transport</keyword>
<dbReference type="InterPro" id="IPR039426">
    <property type="entry name" value="TonB-dep_rcpt-like"/>
</dbReference>
<dbReference type="InterPro" id="IPR000531">
    <property type="entry name" value="Beta-barrel_TonB"/>
</dbReference>
<dbReference type="PANTHER" id="PTHR30069:SF28">
    <property type="entry name" value="TONB-DEPENDENT RECEPTOR YNCD-RELATED"/>
    <property type="match status" value="1"/>
</dbReference>
<evidence type="ECO:0000259" key="11">
    <source>
        <dbReference type="Pfam" id="PF00593"/>
    </source>
</evidence>
<reference evidence="13" key="1">
    <citation type="submission" date="2022-09" db="EMBL/GenBank/DDBJ databases">
        <title>Tahibacter sp. nov., isolated from a fresh water.</title>
        <authorList>
            <person name="Baek J.H."/>
            <person name="Lee J.K."/>
            <person name="Kim J.M."/>
            <person name="Jeon C.O."/>
        </authorList>
    </citation>
    <scope>NUCLEOTIDE SEQUENCE</scope>
    <source>
        <strain evidence="13">W38</strain>
    </source>
</reference>
<dbReference type="Gene3D" id="2.40.170.20">
    <property type="entry name" value="TonB-dependent receptor, beta-barrel domain"/>
    <property type="match status" value="1"/>
</dbReference>
<dbReference type="RefSeq" id="WP_261695681.1">
    <property type="nucleotide sequence ID" value="NZ_CP104694.1"/>
</dbReference>
<dbReference type="SUPFAM" id="SSF56935">
    <property type="entry name" value="Porins"/>
    <property type="match status" value="1"/>
</dbReference>
<evidence type="ECO:0000256" key="3">
    <source>
        <dbReference type="ARBA" id="ARBA00022452"/>
    </source>
</evidence>
<keyword evidence="10" id="KW-0732">Signal</keyword>
<dbReference type="Gene3D" id="2.170.130.10">
    <property type="entry name" value="TonB-dependent receptor, plug domain"/>
    <property type="match status" value="1"/>
</dbReference>
<keyword evidence="13" id="KW-0675">Receptor</keyword>
<keyword evidence="7 8" id="KW-0998">Cell outer membrane</keyword>
<protein>
    <submittedName>
        <fullName evidence="13">TonB-dependent receptor</fullName>
    </submittedName>
</protein>
<evidence type="ECO:0000256" key="4">
    <source>
        <dbReference type="ARBA" id="ARBA00022692"/>
    </source>
</evidence>
<evidence type="ECO:0000256" key="1">
    <source>
        <dbReference type="ARBA" id="ARBA00004571"/>
    </source>
</evidence>
<evidence type="ECO:0000256" key="10">
    <source>
        <dbReference type="SAM" id="SignalP"/>
    </source>
</evidence>
<keyword evidence="3 8" id="KW-1134">Transmembrane beta strand</keyword>
<keyword evidence="5 9" id="KW-0798">TonB box</keyword>
<feature type="chain" id="PRO_5045465308" evidence="10">
    <location>
        <begin position="19"/>
        <end position="691"/>
    </location>
</feature>
<evidence type="ECO:0000313" key="13">
    <source>
        <dbReference type="EMBL" id="UXI68722.1"/>
    </source>
</evidence>
<comment type="subcellular location">
    <subcellularLocation>
        <location evidence="1 8">Cell outer membrane</location>
        <topology evidence="1 8">Multi-pass membrane protein</topology>
    </subcellularLocation>
</comment>
<keyword evidence="14" id="KW-1185">Reference proteome</keyword>
<evidence type="ECO:0000256" key="7">
    <source>
        <dbReference type="ARBA" id="ARBA00023237"/>
    </source>
</evidence>
<dbReference type="InterPro" id="IPR037066">
    <property type="entry name" value="Plug_dom_sf"/>
</dbReference>
<gene>
    <name evidence="13" type="ORF">N4264_03455</name>
</gene>
<evidence type="ECO:0000313" key="14">
    <source>
        <dbReference type="Proteomes" id="UP001064632"/>
    </source>
</evidence>
<feature type="domain" description="TonB-dependent receptor-like beta-barrel" evidence="11">
    <location>
        <begin position="245"/>
        <end position="647"/>
    </location>
</feature>
<name>A0ABY6BGT1_9GAMM</name>
<evidence type="ECO:0000256" key="6">
    <source>
        <dbReference type="ARBA" id="ARBA00023136"/>
    </source>
</evidence>
<dbReference type="InterPro" id="IPR012910">
    <property type="entry name" value="Plug_dom"/>
</dbReference>
<feature type="domain" description="TonB-dependent receptor plug" evidence="12">
    <location>
        <begin position="55"/>
        <end position="142"/>
    </location>
</feature>
<comment type="similarity">
    <text evidence="8 9">Belongs to the TonB-dependent receptor family.</text>
</comment>
<dbReference type="Proteomes" id="UP001064632">
    <property type="component" value="Chromosome"/>
</dbReference>
<feature type="signal peptide" evidence="10">
    <location>
        <begin position="1"/>
        <end position="18"/>
    </location>
</feature>
<dbReference type="InterPro" id="IPR036942">
    <property type="entry name" value="Beta-barrel_TonB_sf"/>
</dbReference>
<evidence type="ECO:0000256" key="5">
    <source>
        <dbReference type="ARBA" id="ARBA00023077"/>
    </source>
</evidence>
<evidence type="ECO:0000259" key="12">
    <source>
        <dbReference type="Pfam" id="PF07715"/>
    </source>
</evidence>
<keyword evidence="4 8" id="KW-0812">Transmembrane</keyword>
<dbReference type="EMBL" id="CP104694">
    <property type="protein sequence ID" value="UXI68722.1"/>
    <property type="molecule type" value="Genomic_DNA"/>
</dbReference>
<dbReference type="PANTHER" id="PTHR30069">
    <property type="entry name" value="TONB-DEPENDENT OUTER MEMBRANE RECEPTOR"/>
    <property type="match status" value="1"/>
</dbReference>
<accession>A0ABY6BGT1</accession>
<sequence length="691" mass="74935">MRRLVAPALALAAAAAQAADPPPWLPPILVSPTPDALVSAGTVHPAREAALGVGLSDYLAAIPGVLGRHRQNYAQDEQVAIRGFGARAPFGIRGVRLYVDGIPATLPDGQGQASHIIVDAAARIDVLKGPFSALFGNASGGVIAVTSRDGRTDPGLQARMALASHGTRRQTIGLGGGADALDYRLELAHTEIGGERPHSRARRETANLVSRVQLAPETQITLAANHFDQPFAQDPLGLSASQWRDRVAVTPGAIAFNTRKTVQQDQLGLTLDHAGTWHTLVYAGNRQVRQFLAVPVAAQANPLSGGGVVDLDTDYRGADLRWTFSPLGRLEGVLGFSLDQQRQHRRGYENSVGDRLGVVGRLRRDQTDRVTNADPYAQLRWRVADSTDVLAGMRRSRVRFRSADRHITPDNPDDSGRTDYAAWLPVAGVRYRPTPRDEGFVSYGRGLETPTSSELAYRRDGSAGLASDLRAARSRSVEAGWQHDWPERAALALALFRADSRNELAVASNLAGRTSYRNIGHSRREGLEVSARDSGDGPWRWQLAATAIDARYRTPFPACTTPGCTEPTVPAGTRIPAIPRTQAQARLGWADTGGWRWDAEARWIGAVTADDLGQARTAGHLLLGVSASRTFSWSDGALRIRARIDNLFDRRHIGSVIVNESNGRFYEPGPGRSGFIEIEYRHSQRFVTDAR</sequence>
<evidence type="ECO:0000256" key="8">
    <source>
        <dbReference type="PROSITE-ProRule" id="PRU01360"/>
    </source>
</evidence>